<evidence type="ECO:0000256" key="1">
    <source>
        <dbReference type="SAM" id="Phobius"/>
    </source>
</evidence>
<keyword evidence="1" id="KW-0812">Transmembrane</keyword>
<keyword evidence="3" id="KW-1185">Reference proteome</keyword>
<accession>A0ABS6MGC7</accession>
<organism evidence="2 3">
    <name type="scientific">Marinobacterium weihaiense</name>
    <dbReference type="NCBI Taxonomy" id="2851016"/>
    <lineage>
        <taxon>Bacteria</taxon>
        <taxon>Pseudomonadati</taxon>
        <taxon>Pseudomonadota</taxon>
        <taxon>Gammaproteobacteria</taxon>
        <taxon>Oceanospirillales</taxon>
        <taxon>Oceanospirillaceae</taxon>
        <taxon>Marinobacterium</taxon>
    </lineage>
</organism>
<dbReference type="RefSeq" id="WP_217336169.1">
    <property type="nucleotide sequence ID" value="NZ_JAHQZT010000036.1"/>
</dbReference>
<dbReference type="Proteomes" id="UP000755551">
    <property type="component" value="Unassembled WGS sequence"/>
</dbReference>
<evidence type="ECO:0000313" key="2">
    <source>
        <dbReference type="EMBL" id="MBV0934772.1"/>
    </source>
</evidence>
<keyword evidence="1" id="KW-0472">Membrane</keyword>
<reference evidence="2 3" key="1">
    <citation type="submission" date="2021-06" db="EMBL/GenBank/DDBJ databases">
        <title>Bacterium isolated from marine sediment.</title>
        <authorList>
            <person name="Zhu K.-L."/>
            <person name="Du Z.-J."/>
            <person name="Liang Q.-Y."/>
        </authorList>
    </citation>
    <scope>NUCLEOTIDE SEQUENCE [LARGE SCALE GENOMIC DNA]</scope>
    <source>
        <strain evidence="2 3">A346</strain>
    </source>
</reference>
<evidence type="ECO:0000313" key="3">
    <source>
        <dbReference type="Proteomes" id="UP000755551"/>
    </source>
</evidence>
<sequence length="57" mass="6196">MALGEPVAEVFSLSGIWAPMMGFFVSIAPESLTKRLMMSALTPAFATDRTSKDTLWS</sequence>
<proteinExistence type="predicted"/>
<dbReference type="EMBL" id="JAHQZT010000036">
    <property type="protein sequence ID" value="MBV0934772.1"/>
    <property type="molecule type" value="Genomic_DNA"/>
</dbReference>
<comment type="caution">
    <text evidence="2">The sequence shown here is derived from an EMBL/GenBank/DDBJ whole genome shotgun (WGS) entry which is preliminary data.</text>
</comment>
<feature type="transmembrane region" description="Helical" evidence="1">
    <location>
        <begin position="6"/>
        <end position="28"/>
    </location>
</feature>
<protein>
    <submittedName>
        <fullName evidence="2">Uncharacterized protein</fullName>
    </submittedName>
</protein>
<keyword evidence="1" id="KW-1133">Transmembrane helix</keyword>
<gene>
    <name evidence="2" type="ORF">KTN04_15645</name>
</gene>
<name>A0ABS6MGC7_9GAMM</name>